<evidence type="ECO:0000313" key="2">
    <source>
        <dbReference type="Proteomes" id="UP000004995"/>
    </source>
</evidence>
<reference evidence="1" key="2">
    <citation type="submission" date="2018-08" db="UniProtKB">
        <authorList>
            <consortium name="EnsemblPlants"/>
        </authorList>
    </citation>
    <scope>IDENTIFICATION</scope>
    <source>
        <strain evidence="1">Yugu1</strain>
    </source>
</reference>
<sequence length="58" mass="6762">MNQTPWNIPFIRGLVGDKLTGWNDLVARIAPYQLSDGRDNFTWELHRYGNFAVSSMYQ</sequence>
<keyword evidence="2" id="KW-1185">Reference proteome</keyword>
<reference evidence="2" key="1">
    <citation type="journal article" date="2012" name="Nat. Biotechnol.">
        <title>Reference genome sequence of the model plant Setaria.</title>
        <authorList>
            <person name="Bennetzen J.L."/>
            <person name="Schmutz J."/>
            <person name="Wang H."/>
            <person name="Percifield R."/>
            <person name="Hawkins J."/>
            <person name="Pontaroli A.C."/>
            <person name="Estep M."/>
            <person name="Feng L."/>
            <person name="Vaughn J.N."/>
            <person name="Grimwood J."/>
            <person name="Jenkins J."/>
            <person name="Barry K."/>
            <person name="Lindquist E."/>
            <person name="Hellsten U."/>
            <person name="Deshpande S."/>
            <person name="Wang X."/>
            <person name="Wu X."/>
            <person name="Mitros T."/>
            <person name="Triplett J."/>
            <person name="Yang X."/>
            <person name="Ye C.Y."/>
            <person name="Mauro-Herrera M."/>
            <person name="Wang L."/>
            <person name="Li P."/>
            <person name="Sharma M."/>
            <person name="Sharma R."/>
            <person name="Ronald P.C."/>
            <person name="Panaud O."/>
            <person name="Kellogg E.A."/>
            <person name="Brutnell T.P."/>
            <person name="Doust A.N."/>
            <person name="Tuskan G.A."/>
            <person name="Rokhsar D."/>
            <person name="Devos K.M."/>
        </authorList>
    </citation>
    <scope>NUCLEOTIDE SEQUENCE [LARGE SCALE GENOMIC DNA]</scope>
    <source>
        <strain evidence="2">cv. Yugu1</strain>
    </source>
</reference>
<dbReference type="HOGENOM" id="CLU_2982728_0_0_1"/>
<name>K4AJF0_SETIT</name>
<protein>
    <submittedName>
        <fullName evidence="1">Uncharacterized protein</fullName>
    </submittedName>
</protein>
<dbReference type="EMBL" id="AGNK02005674">
    <property type="status" value="NOT_ANNOTATED_CDS"/>
    <property type="molecule type" value="Genomic_DNA"/>
</dbReference>
<proteinExistence type="predicted"/>
<evidence type="ECO:0000313" key="1">
    <source>
        <dbReference type="EnsemblPlants" id="KQK89364"/>
    </source>
</evidence>
<dbReference type="EnsemblPlants" id="KQK89364">
    <property type="protein sequence ID" value="KQK89364"/>
    <property type="gene ID" value="SETIT_039017mg"/>
</dbReference>
<accession>K4AJF0</accession>
<dbReference type="InParanoid" id="K4AJF0"/>
<dbReference type="AlphaFoldDB" id="K4AJF0"/>
<dbReference type="Gramene" id="KQK89364">
    <property type="protein sequence ID" value="KQK89364"/>
    <property type="gene ID" value="SETIT_039017mg"/>
</dbReference>
<organism evidence="1 2">
    <name type="scientific">Setaria italica</name>
    <name type="common">Foxtail millet</name>
    <name type="synonym">Panicum italicum</name>
    <dbReference type="NCBI Taxonomy" id="4555"/>
    <lineage>
        <taxon>Eukaryota</taxon>
        <taxon>Viridiplantae</taxon>
        <taxon>Streptophyta</taxon>
        <taxon>Embryophyta</taxon>
        <taxon>Tracheophyta</taxon>
        <taxon>Spermatophyta</taxon>
        <taxon>Magnoliopsida</taxon>
        <taxon>Liliopsida</taxon>
        <taxon>Poales</taxon>
        <taxon>Poaceae</taxon>
        <taxon>PACMAD clade</taxon>
        <taxon>Panicoideae</taxon>
        <taxon>Panicodae</taxon>
        <taxon>Paniceae</taxon>
        <taxon>Cenchrinae</taxon>
        <taxon>Setaria</taxon>
    </lineage>
</organism>
<dbReference type="Proteomes" id="UP000004995">
    <property type="component" value="Unassembled WGS sequence"/>
</dbReference>